<dbReference type="GO" id="GO:0009505">
    <property type="term" value="C:plant-type cell wall"/>
    <property type="evidence" value="ECO:0007669"/>
    <property type="project" value="TreeGrafter"/>
</dbReference>
<dbReference type="GO" id="GO:0052793">
    <property type="term" value="F:pectin acetylesterase activity"/>
    <property type="evidence" value="ECO:0007669"/>
    <property type="project" value="TreeGrafter"/>
</dbReference>
<reference evidence="7 8" key="1">
    <citation type="submission" date="2018-04" db="EMBL/GenBank/DDBJ databases">
        <authorList>
            <person name="Vogel A."/>
        </authorList>
    </citation>
    <scope>NUCLEOTIDE SEQUENCE [LARGE SCALE GENOMIC DNA]</scope>
</reference>
<keyword evidence="4 6" id="KW-0134">Cell wall</keyword>
<evidence type="ECO:0000313" key="8">
    <source>
        <dbReference type="Proteomes" id="UP000595140"/>
    </source>
</evidence>
<evidence type="ECO:0000256" key="3">
    <source>
        <dbReference type="ARBA" id="ARBA00005784"/>
    </source>
</evidence>
<evidence type="ECO:0000256" key="2">
    <source>
        <dbReference type="ARBA" id="ARBA00004191"/>
    </source>
</evidence>
<dbReference type="EC" id="3.1.1.-" evidence="6"/>
<keyword evidence="5 6" id="KW-0961">Cell wall biogenesis/degradation</keyword>
<comment type="function">
    <text evidence="1 6">Hydrolyzes acetyl esters in homogalacturonan regions of pectin. In type I primary cell wall, galacturonic acid residues of pectin can be acetylated at the O-2 and O-3 positions. Decreasing the degree of acetylation of pectin gels in vitro alters their physical properties.</text>
</comment>
<proteinExistence type="inferred from homology"/>
<evidence type="ECO:0000256" key="1">
    <source>
        <dbReference type="ARBA" id="ARBA00003534"/>
    </source>
</evidence>
<keyword evidence="8" id="KW-1185">Reference proteome</keyword>
<dbReference type="EMBL" id="OOIL02006555">
    <property type="protein sequence ID" value="VFQ97604.1"/>
    <property type="molecule type" value="Genomic_DNA"/>
</dbReference>
<comment type="subcellular location">
    <subcellularLocation>
        <location evidence="2 6">Secreted</location>
        <location evidence="2 6">Cell wall</location>
    </subcellularLocation>
</comment>
<evidence type="ECO:0000256" key="5">
    <source>
        <dbReference type="ARBA" id="ARBA00023316"/>
    </source>
</evidence>
<dbReference type="OrthoDB" id="2015280at2759"/>
<dbReference type="InterPro" id="IPR004963">
    <property type="entry name" value="PAE/NOTUM"/>
</dbReference>
<keyword evidence="6" id="KW-0378">Hydrolase</keyword>
<dbReference type="PANTHER" id="PTHR21562">
    <property type="entry name" value="NOTUM-RELATED"/>
    <property type="match status" value="1"/>
</dbReference>
<evidence type="ECO:0000256" key="4">
    <source>
        <dbReference type="ARBA" id="ARBA00022512"/>
    </source>
</evidence>
<dbReference type="GO" id="GO:0071555">
    <property type="term" value="P:cell wall organization"/>
    <property type="evidence" value="ECO:0007669"/>
    <property type="project" value="UniProtKB-KW"/>
</dbReference>
<dbReference type="Proteomes" id="UP000595140">
    <property type="component" value="Unassembled WGS sequence"/>
</dbReference>
<protein>
    <recommendedName>
        <fullName evidence="6">Pectin acetylesterase</fullName>
        <ecNumber evidence="6">3.1.1.-</ecNumber>
    </recommendedName>
</protein>
<dbReference type="PANTHER" id="PTHR21562:SF65">
    <property type="entry name" value="PECTIN ACETYLESTERASE"/>
    <property type="match status" value="1"/>
</dbReference>
<organism evidence="7 8">
    <name type="scientific">Cuscuta campestris</name>
    <dbReference type="NCBI Taxonomy" id="132261"/>
    <lineage>
        <taxon>Eukaryota</taxon>
        <taxon>Viridiplantae</taxon>
        <taxon>Streptophyta</taxon>
        <taxon>Embryophyta</taxon>
        <taxon>Tracheophyta</taxon>
        <taxon>Spermatophyta</taxon>
        <taxon>Magnoliopsida</taxon>
        <taxon>eudicotyledons</taxon>
        <taxon>Gunneridae</taxon>
        <taxon>Pentapetalae</taxon>
        <taxon>asterids</taxon>
        <taxon>lamiids</taxon>
        <taxon>Solanales</taxon>
        <taxon>Convolvulaceae</taxon>
        <taxon>Cuscuteae</taxon>
        <taxon>Cuscuta</taxon>
        <taxon>Cuscuta subgen. Grammica</taxon>
        <taxon>Cuscuta sect. Cleistogrammica</taxon>
    </lineage>
</organism>
<keyword evidence="6" id="KW-0964">Secreted</keyword>
<dbReference type="Pfam" id="PF03283">
    <property type="entry name" value="PAE"/>
    <property type="match status" value="1"/>
</dbReference>
<evidence type="ECO:0000313" key="7">
    <source>
        <dbReference type="EMBL" id="VFQ97604.1"/>
    </source>
</evidence>
<sequence>MPYGLFPDQFLVCAFFSMAICLQQFRVSSKLHILESAKVEGAVCLNGSSLAYDWEVAKDDANRTGDHSIECCRSRATIDLGSYCHMNVSLFKHIFSGHSNDTFFYSWNRVIVRYYDRGSFAGDVDKPDPNTKLYYRGARIFRIVIRDLMARVIKDSSNILLAERLMGVMIHCNGFRCMFSAGVKCLADSSLFLHMKDPVRAKFFNTIFGTMVGMQRPDAALPTRCTLKKSAKTCFFQQNLVRYIGSLLFIVDPAFDSFQVRHVFH</sequence>
<gene>
    <name evidence="7" type="ORF">CCAM_LOCUS39380</name>
</gene>
<accession>A0A484NCN5</accession>
<name>A0A484NCN5_9ASTE</name>
<comment type="similarity">
    <text evidence="3 6">Belongs to the pectinacetylesterase family.</text>
</comment>
<evidence type="ECO:0000256" key="6">
    <source>
        <dbReference type="RuleBase" id="RU363114"/>
    </source>
</evidence>
<dbReference type="AlphaFoldDB" id="A0A484NCN5"/>